<feature type="signal peptide" evidence="1">
    <location>
        <begin position="1"/>
        <end position="29"/>
    </location>
</feature>
<evidence type="ECO:0000256" key="1">
    <source>
        <dbReference type="SAM" id="SignalP"/>
    </source>
</evidence>
<feature type="chain" id="PRO_5039891916" evidence="1">
    <location>
        <begin position="30"/>
        <end position="115"/>
    </location>
</feature>
<dbReference type="PANTHER" id="PTHR15191:SF3">
    <property type="entry name" value="PITUITARY TUMOR-TRANSFORMING GENE PROTEIN-BINDING FACTOR"/>
    <property type="match status" value="1"/>
</dbReference>
<sequence length="115" mass="12372">MVAIMSEGRGYNCCCGLLVVFISLASNSAQVTFKLVNTTTPVSSNSTMSTVTPAITPTGEVDCSSHSSCDECIRDVKCYYCLKDNFCRMYPACRVLPTSECPLSEVRWGATCDGA</sequence>
<proteinExistence type="predicted"/>
<keyword evidence="1" id="KW-0732">Signal</keyword>
<evidence type="ECO:0000313" key="2">
    <source>
        <dbReference type="Proteomes" id="UP000001554"/>
    </source>
</evidence>
<organism evidence="2 3">
    <name type="scientific">Branchiostoma floridae</name>
    <name type="common">Florida lancelet</name>
    <name type="synonym">Amphioxus</name>
    <dbReference type="NCBI Taxonomy" id="7739"/>
    <lineage>
        <taxon>Eukaryota</taxon>
        <taxon>Metazoa</taxon>
        <taxon>Chordata</taxon>
        <taxon>Cephalochordata</taxon>
        <taxon>Leptocardii</taxon>
        <taxon>Amphioxiformes</taxon>
        <taxon>Branchiostomatidae</taxon>
        <taxon>Branchiostoma</taxon>
    </lineage>
</organism>
<name>A0A9J7MVC6_BRAFL</name>
<evidence type="ECO:0000313" key="3">
    <source>
        <dbReference type="RefSeq" id="XP_035681321.1"/>
    </source>
</evidence>
<dbReference type="GeneID" id="118419099"/>
<dbReference type="InterPro" id="IPR052304">
    <property type="entry name" value="PTTG1IP"/>
</dbReference>
<dbReference type="Proteomes" id="UP000001554">
    <property type="component" value="Chromosome 1"/>
</dbReference>
<dbReference type="OrthoDB" id="5829916at2759"/>
<gene>
    <name evidence="3" type="primary">LOC118419099</name>
</gene>
<accession>A0A9J7MVC6</accession>
<keyword evidence="2" id="KW-1185">Reference proteome</keyword>
<reference evidence="3" key="2">
    <citation type="submission" date="2025-08" db="UniProtKB">
        <authorList>
            <consortium name="RefSeq"/>
        </authorList>
    </citation>
    <scope>IDENTIFICATION</scope>
    <source>
        <strain evidence="3">S238N-H82</strain>
        <tissue evidence="3">Testes</tissue>
    </source>
</reference>
<dbReference type="PANTHER" id="PTHR15191">
    <property type="entry name" value="PROTEIN CBG20567"/>
    <property type="match status" value="1"/>
</dbReference>
<reference evidence="2" key="1">
    <citation type="journal article" date="2020" name="Nat. Ecol. Evol.">
        <title>Deeply conserved synteny resolves early events in vertebrate evolution.</title>
        <authorList>
            <person name="Simakov O."/>
            <person name="Marletaz F."/>
            <person name="Yue J.X."/>
            <person name="O'Connell B."/>
            <person name="Jenkins J."/>
            <person name="Brandt A."/>
            <person name="Calef R."/>
            <person name="Tung C.H."/>
            <person name="Huang T.K."/>
            <person name="Schmutz J."/>
            <person name="Satoh N."/>
            <person name="Yu J.K."/>
            <person name="Putnam N.H."/>
            <person name="Green R.E."/>
            <person name="Rokhsar D.S."/>
        </authorList>
    </citation>
    <scope>NUCLEOTIDE SEQUENCE [LARGE SCALE GENOMIC DNA]</scope>
    <source>
        <strain evidence="2">S238N-H82</strain>
    </source>
</reference>
<dbReference type="AlphaFoldDB" id="A0A9J7MVC6"/>
<dbReference type="RefSeq" id="XP_035681321.1">
    <property type="nucleotide sequence ID" value="XM_035825428.1"/>
</dbReference>
<protein>
    <submittedName>
        <fullName evidence="3">Pituitary tumor-transforming gene 1 protein-interacting protein-like</fullName>
    </submittedName>
</protein>
<dbReference type="KEGG" id="bfo:118419099"/>